<evidence type="ECO:0000313" key="5">
    <source>
        <dbReference type="EMBL" id="MDQ0438448.1"/>
    </source>
</evidence>
<dbReference type="RefSeq" id="WP_266349366.1">
    <property type="nucleotide sequence ID" value="NZ_JAPKNG010000004.1"/>
</dbReference>
<dbReference type="PANTHER" id="PTHR46796:SF6">
    <property type="entry name" value="ARAC SUBFAMILY"/>
    <property type="match status" value="1"/>
</dbReference>
<dbReference type="InterPro" id="IPR009057">
    <property type="entry name" value="Homeodomain-like_sf"/>
</dbReference>
<gene>
    <name evidence="5" type="ORF">QO014_002843</name>
</gene>
<dbReference type="PRINTS" id="PR00032">
    <property type="entry name" value="HTHARAC"/>
</dbReference>
<evidence type="ECO:0000256" key="2">
    <source>
        <dbReference type="ARBA" id="ARBA00023125"/>
    </source>
</evidence>
<dbReference type="SMART" id="SM00342">
    <property type="entry name" value="HTH_ARAC"/>
    <property type="match status" value="1"/>
</dbReference>
<dbReference type="InterPro" id="IPR018062">
    <property type="entry name" value="HTH_AraC-typ_CS"/>
</dbReference>
<keyword evidence="1" id="KW-0805">Transcription regulation</keyword>
<dbReference type="InterPro" id="IPR020449">
    <property type="entry name" value="Tscrpt_reg_AraC-type_HTH"/>
</dbReference>
<dbReference type="Gene3D" id="1.10.10.60">
    <property type="entry name" value="Homeodomain-like"/>
    <property type="match status" value="1"/>
</dbReference>
<keyword evidence="6" id="KW-1185">Reference proteome</keyword>
<accession>A0ABU0H9B3</accession>
<keyword evidence="2" id="KW-0238">DNA-binding</keyword>
<evidence type="ECO:0000313" key="6">
    <source>
        <dbReference type="Proteomes" id="UP001241603"/>
    </source>
</evidence>
<dbReference type="PROSITE" id="PS01124">
    <property type="entry name" value="HTH_ARAC_FAMILY_2"/>
    <property type="match status" value="1"/>
</dbReference>
<evidence type="ECO:0000256" key="1">
    <source>
        <dbReference type="ARBA" id="ARBA00023015"/>
    </source>
</evidence>
<sequence length="347" mass="37360">MLAEGQITDGTNPLAPIHFSTRTVPVRQQFAAWRDFMSEIVEITGPGANENGFEAEHSIWDLGNLVFTRALMPAGAPARRWTHLGRGSIDHWCLVLVRDGRSGVGPHPQSLHFRSLGRPFEGVSSDTDVLTIYIPRDLFSGAAGLLDRVPNIVPDGGVSGLLADYIASLDQRLPSLAEGDLPNLASATQNLIAACLLPTADRLAAADDPISLTLMERARRIIRANLHGPTFGPDELISQLFISRSRLYRLFEPVGGVARYIQRQRLLAAHAAISDPAKADRSILQIAESVGFGDASSFSRAFKQEFGHSPSDARSASSLGLPLAPVKTRMHGNASSPLGSMLRGLHA</sequence>
<dbReference type="PANTHER" id="PTHR46796">
    <property type="entry name" value="HTH-TYPE TRANSCRIPTIONAL ACTIVATOR RHAS-RELATED"/>
    <property type="match status" value="1"/>
</dbReference>
<dbReference type="SUPFAM" id="SSF46689">
    <property type="entry name" value="Homeodomain-like"/>
    <property type="match status" value="1"/>
</dbReference>
<reference evidence="5 6" key="1">
    <citation type="submission" date="2023-07" db="EMBL/GenBank/DDBJ databases">
        <title>Genomic Encyclopedia of Type Strains, Phase IV (KMG-IV): sequencing the most valuable type-strain genomes for metagenomic binning, comparative biology and taxonomic classification.</title>
        <authorList>
            <person name="Goeker M."/>
        </authorList>
    </citation>
    <scope>NUCLEOTIDE SEQUENCE [LARGE SCALE GENOMIC DNA]</scope>
    <source>
        <strain evidence="5 6">B6-8</strain>
    </source>
</reference>
<organism evidence="5 6">
    <name type="scientific">Kaistia dalseonensis</name>
    <dbReference type="NCBI Taxonomy" id="410840"/>
    <lineage>
        <taxon>Bacteria</taxon>
        <taxon>Pseudomonadati</taxon>
        <taxon>Pseudomonadota</taxon>
        <taxon>Alphaproteobacteria</taxon>
        <taxon>Hyphomicrobiales</taxon>
        <taxon>Kaistiaceae</taxon>
        <taxon>Kaistia</taxon>
    </lineage>
</organism>
<dbReference type="EMBL" id="JAUSVO010000004">
    <property type="protein sequence ID" value="MDQ0438448.1"/>
    <property type="molecule type" value="Genomic_DNA"/>
</dbReference>
<proteinExistence type="predicted"/>
<dbReference type="Pfam" id="PF12833">
    <property type="entry name" value="HTH_18"/>
    <property type="match status" value="1"/>
</dbReference>
<evidence type="ECO:0000259" key="4">
    <source>
        <dbReference type="PROSITE" id="PS01124"/>
    </source>
</evidence>
<dbReference type="InterPro" id="IPR018060">
    <property type="entry name" value="HTH_AraC"/>
</dbReference>
<dbReference type="Proteomes" id="UP001241603">
    <property type="component" value="Unassembled WGS sequence"/>
</dbReference>
<name>A0ABU0H9B3_9HYPH</name>
<dbReference type="InterPro" id="IPR050204">
    <property type="entry name" value="AraC_XylS_family_regulators"/>
</dbReference>
<protein>
    <submittedName>
        <fullName evidence="5">AraC-like DNA-binding protein</fullName>
    </submittedName>
</protein>
<dbReference type="PROSITE" id="PS00041">
    <property type="entry name" value="HTH_ARAC_FAMILY_1"/>
    <property type="match status" value="1"/>
</dbReference>
<comment type="caution">
    <text evidence="5">The sequence shown here is derived from an EMBL/GenBank/DDBJ whole genome shotgun (WGS) entry which is preliminary data.</text>
</comment>
<evidence type="ECO:0000256" key="3">
    <source>
        <dbReference type="ARBA" id="ARBA00023163"/>
    </source>
</evidence>
<keyword evidence="3" id="KW-0804">Transcription</keyword>
<feature type="domain" description="HTH araC/xylS-type" evidence="4">
    <location>
        <begin position="216"/>
        <end position="316"/>
    </location>
</feature>